<evidence type="ECO:0000256" key="6">
    <source>
        <dbReference type="ARBA" id="ARBA00023136"/>
    </source>
</evidence>
<feature type="transmembrane region" description="Helical" evidence="8">
    <location>
        <begin position="64"/>
        <end position="87"/>
    </location>
</feature>
<comment type="subcellular location">
    <subcellularLocation>
        <location evidence="1">Membrane</location>
        <topology evidence="1">Multi-pass membrane protein</topology>
    </subcellularLocation>
</comment>
<keyword evidence="6 8" id="KW-0472">Membrane</keyword>
<protein>
    <recommendedName>
        <fullName evidence="10">Major facilitator superfamily (MFS) profile domain-containing protein</fullName>
    </recommendedName>
</protein>
<feature type="transmembrane region" description="Helical" evidence="8">
    <location>
        <begin position="336"/>
        <end position="358"/>
    </location>
</feature>
<dbReference type="GO" id="GO:0016020">
    <property type="term" value="C:membrane"/>
    <property type="evidence" value="ECO:0007669"/>
    <property type="project" value="UniProtKB-SubCell"/>
</dbReference>
<feature type="region of interest" description="Disordered" evidence="7">
    <location>
        <begin position="565"/>
        <end position="644"/>
    </location>
</feature>
<keyword evidence="5 8" id="KW-1133">Transmembrane helix</keyword>
<dbReference type="SUPFAM" id="SSF103473">
    <property type="entry name" value="MFS general substrate transporter"/>
    <property type="match status" value="1"/>
</dbReference>
<dbReference type="VEuPathDB" id="CryptoDB:Cvel_23222"/>
<dbReference type="AlphaFoldDB" id="A0A0G4GT85"/>
<sequence>MIQPEGRVASEVLERSADAGAKVAQADAKALPDPATTEKKIARFGVSATLGYFRRLQKSFGWRFLVFIFCFNFLLRGFIAFISLLGIPYLHEYVGVTGAQFQDVMTIFMLPWSMKGLVGTVSDCYPIFGYHKRHYMTGTLIMATGAMLTIPLLSFEWVKANIPVLSALLFLVQFNSASTDVMLDGKVSEFMVKKPSIKADGVVFINGSYMAGMLFFILCCIPLLLDHSALKIRVGLFLVLLGLLQMFYPTVRGWMPEERADRSFHLKRDLIRQHWRVFLLAVSVSLFALGLMLVTAFIPSHASEENLYYRVGYLLVTAAAMLGMGHFLLKPLQYRVVVIMFVSSLLYVDVSGAIMYWFLAKNGEGECNPGGPGFSQTFYALVSQSFGTVAALIAVVIFQTVFSKWTYRWIFCFTIFLKSAGAIFDIIILNRWNLLMGIPDTYFFIFGSAMLTSVLSFLEFMPGVTLMARLSSKGCESTTQATIAAYSNYGSSLAKSLGVVAMRLSGIVTKADEDTEKTCNFSSLPWLITVGQGFLPLLVIPLVWCLIPNVKLDAKLLGYGEEYEEHEQSSSAEEKISGELPGAIGEGTEESGRVPVMGEGLGDPESREQLAEEEDLKGVGGEDEKQRNVPQSTNETDVPERNRN</sequence>
<evidence type="ECO:0000256" key="5">
    <source>
        <dbReference type="ARBA" id="ARBA00022989"/>
    </source>
</evidence>
<gene>
    <name evidence="9" type="ORF">Cvel_23222</name>
</gene>
<accession>A0A0G4GT85</accession>
<feature type="compositionally biased region" description="Basic and acidic residues" evidence="7">
    <location>
        <begin position="566"/>
        <end position="577"/>
    </location>
</feature>
<reference evidence="9" key="1">
    <citation type="submission" date="2014-11" db="EMBL/GenBank/DDBJ databases">
        <authorList>
            <person name="Otto D Thomas"/>
            <person name="Naeem Raeece"/>
        </authorList>
    </citation>
    <scope>NUCLEOTIDE SEQUENCE</scope>
</reference>
<dbReference type="PANTHER" id="PTHR31585:SF51">
    <property type="entry name" value="TRANSPORTER, PUTATIVE-RELATED"/>
    <property type="match status" value="1"/>
</dbReference>
<feature type="transmembrane region" description="Helical" evidence="8">
    <location>
        <begin position="441"/>
        <end position="461"/>
    </location>
</feature>
<feature type="transmembrane region" description="Helical" evidence="8">
    <location>
        <begin position="310"/>
        <end position="329"/>
    </location>
</feature>
<dbReference type="Pfam" id="PF03092">
    <property type="entry name" value="BT1"/>
    <property type="match status" value="1"/>
</dbReference>
<evidence type="ECO:0008006" key="10">
    <source>
        <dbReference type="Google" id="ProtNLM"/>
    </source>
</evidence>
<name>A0A0G4GT85_9ALVE</name>
<evidence type="ECO:0000313" key="9">
    <source>
        <dbReference type="EMBL" id="CEM33688.1"/>
    </source>
</evidence>
<feature type="transmembrane region" description="Helical" evidence="8">
    <location>
        <begin position="378"/>
        <end position="402"/>
    </location>
</feature>
<feature type="transmembrane region" description="Helical" evidence="8">
    <location>
        <begin position="524"/>
        <end position="544"/>
    </location>
</feature>
<evidence type="ECO:0000256" key="7">
    <source>
        <dbReference type="SAM" id="MobiDB-lite"/>
    </source>
</evidence>
<feature type="transmembrane region" description="Helical" evidence="8">
    <location>
        <begin position="203"/>
        <end position="224"/>
    </location>
</feature>
<evidence type="ECO:0000256" key="2">
    <source>
        <dbReference type="ARBA" id="ARBA00007015"/>
    </source>
</evidence>
<feature type="compositionally biased region" description="Basic and acidic residues" evidence="7">
    <location>
        <begin position="604"/>
        <end position="627"/>
    </location>
</feature>
<proteinExistence type="inferred from homology"/>
<comment type="similarity">
    <text evidence="2">Belongs to the major facilitator superfamily. Folate-biopterin transporter (TC 2.A.71) family.</text>
</comment>
<dbReference type="EMBL" id="CDMZ01001512">
    <property type="protein sequence ID" value="CEM33688.1"/>
    <property type="molecule type" value="Genomic_DNA"/>
</dbReference>
<feature type="transmembrane region" description="Helical" evidence="8">
    <location>
        <begin position="275"/>
        <end position="298"/>
    </location>
</feature>
<feature type="transmembrane region" description="Helical" evidence="8">
    <location>
        <begin position="236"/>
        <end position="255"/>
    </location>
</feature>
<dbReference type="InterPro" id="IPR039309">
    <property type="entry name" value="BT1"/>
</dbReference>
<evidence type="ECO:0000256" key="4">
    <source>
        <dbReference type="ARBA" id="ARBA00022692"/>
    </source>
</evidence>
<feature type="transmembrane region" description="Helical" evidence="8">
    <location>
        <begin position="409"/>
        <end position="429"/>
    </location>
</feature>
<feature type="transmembrane region" description="Helical" evidence="8">
    <location>
        <begin position="140"/>
        <end position="158"/>
    </location>
</feature>
<evidence type="ECO:0000256" key="3">
    <source>
        <dbReference type="ARBA" id="ARBA00022448"/>
    </source>
</evidence>
<keyword evidence="3" id="KW-0813">Transport</keyword>
<dbReference type="PANTHER" id="PTHR31585">
    <property type="entry name" value="FOLATE-BIOPTERIN TRANSPORTER 1, CHLOROPLASTIC"/>
    <property type="match status" value="1"/>
</dbReference>
<dbReference type="PhylomeDB" id="A0A0G4GT85"/>
<organism evidence="9">
    <name type="scientific">Chromera velia CCMP2878</name>
    <dbReference type="NCBI Taxonomy" id="1169474"/>
    <lineage>
        <taxon>Eukaryota</taxon>
        <taxon>Sar</taxon>
        <taxon>Alveolata</taxon>
        <taxon>Colpodellida</taxon>
        <taxon>Chromeraceae</taxon>
        <taxon>Chromera</taxon>
    </lineage>
</organism>
<evidence type="ECO:0000256" key="8">
    <source>
        <dbReference type="SAM" id="Phobius"/>
    </source>
</evidence>
<dbReference type="InterPro" id="IPR036259">
    <property type="entry name" value="MFS_trans_sf"/>
</dbReference>
<evidence type="ECO:0000256" key="1">
    <source>
        <dbReference type="ARBA" id="ARBA00004141"/>
    </source>
</evidence>
<keyword evidence="4 8" id="KW-0812">Transmembrane</keyword>